<dbReference type="InterPro" id="IPR045864">
    <property type="entry name" value="aa-tRNA-synth_II/BPL/LPL"/>
</dbReference>
<dbReference type="Proteomes" id="UP001501627">
    <property type="component" value="Unassembled WGS sequence"/>
</dbReference>
<comment type="caution">
    <text evidence="2">The sequence shown here is derived from an EMBL/GenBank/DDBJ whole genome shotgun (WGS) entry which is preliminary data.</text>
</comment>
<dbReference type="RefSeq" id="WP_103044985.1">
    <property type="nucleotide sequence ID" value="NZ_BAABBP010000022.1"/>
</dbReference>
<feature type="domain" description="BPL/LPL catalytic" evidence="1">
    <location>
        <begin position="28"/>
        <end position="240"/>
    </location>
</feature>
<accession>A0ABP7RLC4</accession>
<name>A0ABP7RLC4_9BURK</name>
<dbReference type="Pfam" id="PF21948">
    <property type="entry name" value="LplA-B_cat"/>
    <property type="match status" value="1"/>
</dbReference>
<proteinExistence type="predicted"/>
<dbReference type="EMBL" id="BAABBP010000022">
    <property type="protein sequence ID" value="GAA3999170.1"/>
    <property type="molecule type" value="Genomic_DNA"/>
</dbReference>
<dbReference type="PANTHER" id="PTHR43679:SF2">
    <property type="entry name" value="OCTANOYL-[GCVH]:PROTEIN N-OCTANOYLTRANSFERASE"/>
    <property type="match status" value="1"/>
</dbReference>
<dbReference type="Gene3D" id="3.30.930.10">
    <property type="entry name" value="Bira Bifunctional Protein, Domain 2"/>
    <property type="match status" value="1"/>
</dbReference>
<dbReference type="InterPro" id="IPR004143">
    <property type="entry name" value="BPL_LPL_catalytic"/>
</dbReference>
<organism evidence="2 3">
    <name type="scientific">Comamonas faecalis</name>
    <dbReference type="NCBI Taxonomy" id="1387849"/>
    <lineage>
        <taxon>Bacteria</taxon>
        <taxon>Pseudomonadati</taxon>
        <taxon>Pseudomonadota</taxon>
        <taxon>Betaproteobacteria</taxon>
        <taxon>Burkholderiales</taxon>
        <taxon>Comamonadaceae</taxon>
        <taxon>Comamonas</taxon>
    </lineage>
</organism>
<evidence type="ECO:0000313" key="3">
    <source>
        <dbReference type="Proteomes" id="UP001501627"/>
    </source>
</evidence>
<dbReference type="SUPFAM" id="SSF55681">
    <property type="entry name" value="Class II aaRS and biotin synthetases"/>
    <property type="match status" value="1"/>
</dbReference>
<keyword evidence="3" id="KW-1185">Reference proteome</keyword>
<gene>
    <name evidence="2" type="ORF">GCM10022279_23590</name>
</gene>
<dbReference type="PANTHER" id="PTHR43679">
    <property type="entry name" value="OCTANOYLTRANSFERASE LIPM-RELATED"/>
    <property type="match status" value="1"/>
</dbReference>
<dbReference type="PROSITE" id="PS51733">
    <property type="entry name" value="BPL_LPL_CATALYTIC"/>
    <property type="match status" value="1"/>
</dbReference>
<evidence type="ECO:0000259" key="1">
    <source>
        <dbReference type="PROSITE" id="PS51733"/>
    </source>
</evidence>
<reference evidence="3" key="1">
    <citation type="journal article" date="2019" name="Int. J. Syst. Evol. Microbiol.">
        <title>The Global Catalogue of Microorganisms (GCM) 10K type strain sequencing project: providing services to taxonomists for standard genome sequencing and annotation.</title>
        <authorList>
            <consortium name="The Broad Institute Genomics Platform"/>
            <consortium name="The Broad Institute Genome Sequencing Center for Infectious Disease"/>
            <person name="Wu L."/>
            <person name="Ma J."/>
        </authorList>
    </citation>
    <scope>NUCLEOTIDE SEQUENCE [LARGE SCALE GENOMIC DNA]</scope>
    <source>
        <strain evidence="3">JCM 17561</strain>
    </source>
</reference>
<dbReference type="InterPro" id="IPR050664">
    <property type="entry name" value="Octanoyltrans_LipM/LipL"/>
</dbReference>
<evidence type="ECO:0000313" key="2">
    <source>
        <dbReference type="EMBL" id="GAA3999170.1"/>
    </source>
</evidence>
<protein>
    <recommendedName>
        <fullName evidence="1">BPL/LPL catalytic domain-containing protein</fullName>
    </recommendedName>
</protein>
<sequence length="245" mass="25917">MTSPSPTAPTDATIAQEQDWNHRQMLQPVTQPRFRVWTYAQPGIVLGCSQRKYLDGVLARRPQGVDVLQRPSGGGAVLTGPWMVSASVVLPLDHPWVQGRIPDSYQALGQLHVDVLGHLGVPCTALPAGDVAQANPRTGALVDWACYGSLAPWEVVDARARKLVGLAQRRQRTGVLLVAGTLVTVPDWPLLCHALGFDGDAAAMARRTVACEQLTAHPPSAAQVAQNLGDALAHALGAASAPSSE</sequence>